<gene>
    <name evidence="2" type="ORF">OSB1V03_LOCUS12724</name>
</gene>
<dbReference type="AlphaFoldDB" id="A0A7R9KZF3"/>
<dbReference type="EMBL" id="OC865389">
    <property type="protein sequence ID" value="CAD7632319.1"/>
    <property type="molecule type" value="Genomic_DNA"/>
</dbReference>
<evidence type="ECO:0000313" key="3">
    <source>
        <dbReference type="Proteomes" id="UP000759131"/>
    </source>
</evidence>
<organism evidence="2">
    <name type="scientific">Medioppia subpectinata</name>
    <dbReference type="NCBI Taxonomy" id="1979941"/>
    <lineage>
        <taxon>Eukaryota</taxon>
        <taxon>Metazoa</taxon>
        <taxon>Ecdysozoa</taxon>
        <taxon>Arthropoda</taxon>
        <taxon>Chelicerata</taxon>
        <taxon>Arachnida</taxon>
        <taxon>Acari</taxon>
        <taxon>Acariformes</taxon>
        <taxon>Sarcoptiformes</taxon>
        <taxon>Oribatida</taxon>
        <taxon>Brachypylina</taxon>
        <taxon>Oppioidea</taxon>
        <taxon>Oppiidae</taxon>
        <taxon>Medioppia</taxon>
    </lineage>
</organism>
<evidence type="ECO:0000313" key="2">
    <source>
        <dbReference type="EMBL" id="CAD7632319.1"/>
    </source>
</evidence>
<accession>A0A7R9KZF3</accession>
<feature type="region of interest" description="Disordered" evidence="1">
    <location>
        <begin position="87"/>
        <end position="112"/>
    </location>
</feature>
<proteinExistence type="predicted"/>
<sequence>MGTSSERTAHEDHRPKRSYSRCQQKEGLITELAATSVLSSDTHIEECEEFSLSPTPSKSDPLWPSNGWLVSNALMASRRTPVALRPRNARIARPNTIRADASPKGPNGSSSS</sequence>
<reference evidence="2" key="1">
    <citation type="submission" date="2020-11" db="EMBL/GenBank/DDBJ databases">
        <authorList>
            <person name="Tran Van P."/>
        </authorList>
    </citation>
    <scope>NUCLEOTIDE SEQUENCE</scope>
</reference>
<feature type="region of interest" description="Disordered" evidence="1">
    <location>
        <begin position="1"/>
        <end position="23"/>
    </location>
</feature>
<dbReference type="Proteomes" id="UP000759131">
    <property type="component" value="Unassembled WGS sequence"/>
</dbReference>
<protein>
    <submittedName>
        <fullName evidence="2">Uncharacterized protein</fullName>
    </submittedName>
</protein>
<dbReference type="EMBL" id="CAJPIZ010010814">
    <property type="protein sequence ID" value="CAG2112749.1"/>
    <property type="molecule type" value="Genomic_DNA"/>
</dbReference>
<evidence type="ECO:0000256" key="1">
    <source>
        <dbReference type="SAM" id="MobiDB-lite"/>
    </source>
</evidence>
<keyword evidence="3" id="KW-1185">Reference proteome</keyword>
<name>A0A7R9KZF3_9ACAR</name>